<keyword evidence="3" id="KW-1185">Reference proteome</keyword>
<protein>
    <submittedName>
        <fullName evidence="2">Uncharacterized protein</fullName>
    </submittedName>
</protein>
<name>A0A7M1AZR3_9BACT</name>
<dbReference type="AlphaFoldDB" id="A0A7M1AZR3"/>
<dbReference type="Proteomes" id="UP000593719">
    <property type="component" value="Chromosome"/>
</dbReference>
<gene>
    <name evidence="2" type="ORF">FJR45_02420</name>
</gene>
<feature type="region of interest" description="Disordered" evidence="1">
    <location>
        <begin position="18"/>
        <end position="41"/>
    </location>
</feature>
<organism evidence="2 3">
    <name type="scientific">Sulfurimonas sediminis</name>
    <dbReference type="NCBI Taxonomy" id="2590020"/>
    <lineage>
        <taxon>Bacteria</taxon>
        <taxon>Pseudomonadati</taxon>
        <taxon>Campylobacterota</taxon>
        <taxon>Epsilonproteobacteria</taxon>
        <taxon>Campylobacterales</taxon>
        <taxon>Sulfurimonadaceae</taxon>
        <taxon>Sulfurimonas</taxon>
    </lineage>
</organism>
<proteinExistence type="predicted"/>
<reference evidence="2 3" key="1">
    <citation type="submission" date="2019-06" db="EMBL/GenBank/DDBJ databases">
        <title>Sulfurimonas gotlandica sp. nov., a chemoautotrophic and psychrotolerant epsilonproteobacterium isolated from a pelagic redoxcline, and an emended description of the genus Sulfurimonas.</title>
        <authorList>
            <person name="Wang S."/>
            <person name="Jiang L."/>
            <person name="Shao Z."/>
        </authorList>
    </citation>
    <scope>NUCLEOTIDE SEQUENCE [LARGE SCALE GENOMIC DNA]</scope>
    <source>
        <strain evidence="2 3">S2-6</strain>
    </source>
</reference>
<evidence type="ECO:0000256" key="1">
    <source>
        <dbReference type="SAM" id="MobiDB-lite"/>
    </source>
</evidence>
<dbReference type="RefSeq" id="WP_193151189.1">
    <property type="nucleotide sequence ID" value="NZ_CP041235.1"/>
</dbReference>
<sequence>MATEETKRYMELQMQELKEACAATEEENPTPKKKNNNNNKNAEIAKLYEDAAEYEEDLKGFEAELEIVKTNSFADIPKLLVENFSSDERDYVQEIKNLLELTWKNYVQEQKPDAQEQLKIIQLTELSDLINTLAQAYPDDEGDFETKIKDILITRWETLIAIKKEHIKEEIAEIKIMGLKPNYVQRIYKQFHGIE</sequence>
<evidence type="ECO:0000313" key="2">
    <source>
        <dbReference type="EMBL" id="QOP42865.1"/>
    </source>
</evidence>
<dbReference type="KEGG" id="ssei:FJR45_02420"/>
<dbReference type="EMBL" id="CP041235">
    <property type="protein sequence ID" value="QOP42865.1"/>
    <property type="molecule type" value="Genomic_DNA"/>
</dbReference>
<evidence type="ECO:0000313" key="3">
    <source>
        <dbReference type="Proteomes" id="UP000593719"/>
    </source>
</evidence>
<accession>A0A7M1AZR3</accession>